<comment type="subunit">
    <text evidence="1">Self-associates forming complexes of several hundred monomers.</text>
</comment>
<evidence type="ECO:0000313" key="6">
    <source>
        <dbReference type="EMBL" id="OXA43344.1"/>
    </source>
</evidence>
<accession>A0A226DER3</accession>
<name>A0A226DER3_FOLCA</name>
<dbReference type="STRING" id="158441.A0A226DER3"/>
<evidence type="ECO:0000259" key="5">
    <source>
        <dbReference type="Pfam" id="PF13873"/>
    </source>
</evidence>
<comment type="caution">
    <text evidence="6">The sequence shown here is derived from an EMBL/GenBank/DDBJ whole genome shotgun (WGS) entry which is preliminary data.</text>
</comment>
<dbReference type="PANTHER" id="PTHR23098">
    <property type="entry name" value="AGAP001331-PA-RELATED"/>
    <property type="match status" value="1"/>
</dbReference>
<feature type="region of interest" description="Disordered" evidence="4">
    <location>
        <begin position="137"/>
        <end position="183"/>
    </location>
</feature>
<dbReference type="EMBL" id="LNIX01000022">
    <property type="protein sequence ID" value="OXA43344.1"/>
    <property type="molecule type" value="Genomic_DNA"/>
</dbReference>
<dbReference type="AlphaFoldDB" id="A0A226DER3"/>
<evidence type="ECO:0000256" key="1">
    <source>
        <dbReference type="ARBA" id="ARBA00011764"/>
    </source>
</evidence>
<organism evidence="6 7">
    <name type="scientific">Folsomia candida</name>
    <name type="common">Springtail</name>
    <dbReference type="NCBI Taxonomy" id="158441"/>
    <lineage>
        <taxon>Eukaryota</taxon>
        <taxon>Metazoa</taxon>
        <taxon>Ecdysozoa</taxon>
        <taxon>Arthropoda</taxon>
        <taxon>Hexapoda</taxon>
        <taxon>Collembola</taxon>
        <taxon>Entomobryomorpha</taxon>
        <taxon>Isotomoidea</taxon>
        <taxon>Isotomidae</taxon>
        <taxon>Proisotominae</taxon>
        <taxon>Folsomia</taxon>
    </lineage>
</organism>
<sequence length="256" mass="28522">MALTTLTGNITKTEGAKRSPNFTSLEKEVLVDEIVANLSLLFGQFTTKMTPEIQSEAWGRVLLKVNALGVVPGGRKLSEIKKKYQQLKSEVKAKGAANKRELNETGGGESALSQLDDLQEKILSTLPTVSVEGIFGGFDSSDKPTMKTTTARNHVPRCTPSSRSEEDPSINESPRPTKRKLPETTLYQLQTRQVTLLETQVKELKRIGDLMQQRNNIEEEKLKLKRKKFESSQFPNYVVQLTHGQCVRSSDVNSCI</sequence>
<reference evidence="6 7" key="1">
    <citation type="submission" date="2015-12" db="EMBL/GenBank/DDBJ databases">
        <title>The genome of Folsomia candida.</title>
        <authorList>
            <person name="Faddeeva A."/>
            <person name="Derks M.F."/>
            <person name="Anvar Y."/>
            <person name="Smit S."/>
            <person name="Van Straalen N."/>
            <person name="Roelofs D."/>
        </authorList>
    </citation>
    <scope>NUCLEOTIDE SEQUENCE [LARGE SCALE GENOMIC DNA]</scope>
    <source>
        <strain evidence="6 7">VU population</strain>
        <tissue evidence="6">Whole body</tissue>
    </source>
</reference>
<dbReference type="InterPro" id="IPR028002">
    <property type="entry name" value="Myb_DNA-bind_5"/>
</dbReference>
<dbReference type="Pfam" id="PF13873">
    <property type="entry name" value="Myb_DNA-bind_5"/>
    <property type="match status" value="1"/>
</dbReference>
<evidence type="ECO:0000256" key="2">
    <source>
        <dbReference type="ARBA" id="ARBA00016807"/>
    </source>
</evidence>
<dbReference type="Proteomes" id="UP000198287">
    <property type="component" value="Unassembled WGS sequence"/>
</dbReference>
<evidence type="ECO:0000256" key="4">
    <source>
        <dbReference type="SAM" id="MobiDB-lite"/>
    </source>
</evidence>
<gene>
    <name evidence="6" type="ORF">Fcan01_21756</name>
</gene>
<dbReference type="PANTHER" id="PTHR23098:SF16">
    <property type="entry name" value="REGULATORY PROTEIN ZESTE"/>
    <property type="match status" value="1"/>
</dbReference>
<evidence type="ECO:0000256" key="3">
    <source>
        <dbReference type="ARBA" id="ARBA00025466"/>
    </source>
</evidence>
<feature type="domain" description="Myb/SANT-like DNA-binding" evidence="5">
    <location>
        <begin position="18"/>
        <end position="96"/>
    </location>
</feature>
<protein>
    <recommendedName>
        <fullName evidence="2">Regulatory protein zeste</fullName>
    </recommendedName>
</protein>
<proteinExistence type="predicted"/>
<evidence type="ECO:0000313" key="7">
    <source>
        <dbReference type="Proteomes" id="UP000198287"/>
    </source>
</evidence>
<dbReference type="OrthoDB" id="3066195at2759"/>
<dbReference type="GO" id="GO:0005634">
    <property type="term" value="C:nucleus"/>
    <property type="evidence" value="ECO:0007669"/>
    <property type="project" value="TreeGrafter"/>
</dbReference>
<keyword evidence="7" id="KW-1185">Reference proteome</keyword>
<comment type="function">
    <text evidence="3">Involved in transvection phenomena (= synapsis-dependent gene expression), where the synaptic pairing of chromosomes carrying genes with which zeste interacts influences the expression of these genes. Zeste binds to DNA and stimulates transcription from a nearby promoter.</text>
</comment>